<dbReference type="EMBL" id="CP003630">
    <property type="protein sequence ID" value="AFZ18334.1"/>
    <property type="molecule type" value="Genomic_DNA"/>
</dbReference>
<dbReference type="Proteomes" id="UP000010471">
    <property type="component" value="Chromosome"/>
</dbReference>
<evidence type="ECO:0000313" key="1">
    <source>
        <dbReference type="EMBL" id="AFZ18334.1"/>
    </source>
</evidence>
<evidence type="ECO:0008006" key="3">
    <source>
        <dbReference type="Google" id="ProtNLM"/>
    </source>
</evidence>
<name>K9WEY8_9CYAN</name>
<dbReference type="InterPro" id="IPR039498">
    <property type="entry name" value="NTP_transf_5"/>
</dbReference>
<dbReference type="PATRIC" id="fig|1173027.3.peg.2784"/>
<dbReference type="AlphaFoldDB" id="K9WEY8"/>
<protein>
    <recommendedName>
        <fullName evidence="3">Nucleotidyltransferase family protein</fullName>
    </recommendedName>
</protein>
<dbReference type="InterPro" id="IPR043519">
    <property type="entry name" value="NT_sf"/>
</dbReference>
<proteinExistence type="predicted"/>
<dbReference type="OrthoDB" id="9782533at2"/>
<organism evidence="1 2">
    <name type="scientific">Allocoleopsis franciscana PCC 7113</name>
    <dbReference type="NCBI Taxonomy" id="1173027"/>
    <lineage>
        <taxon>Bacteria</taxon>
        <taxon>Bacillati</taxon>
        <taxon>Cyanobacteriota</taxon>
        <taxon>Cyanophyceae</taxon>
        <taxon>Coleofasciculales</taxon>
        <taxon>Coleofasciculaceae</taxon>
        <taxon>Allocoleopsis</taxon>
        <taxon>Allocoleopsis franciscana</taxon>
    </lineage>
</organism>
<keyword evidence="2" id="KW-1185">Reference proteome</keyword>
<dbReference type="Pfam" id="PF14907">
    <property type="entry name" value="NTP_transf_5"/>
    <property type="match status" value="1"/>
</dbReference>
<dbReference type="eggNOG" id="ENOG502Z7QD">
    <property type="taxonomic scope" value="Bacteria"/>
</dbReference>
<reference evidence="1 2" key="1">
    <citation type="submission" date="2012-06" db="EMBL/GenBank/DDBJ databases">
        <title>Finished chromosome of genome of Microcoleus sp. PCC 7113.</title>
        <authorList>
            <consortium name="US DOE Joint Genome Institute"/>
            <person name="Gugger M."/>
            <person name="Coursin T."/>
            <person name="Rippka R."/>
            <person name="Tandeau De Marsac N."/>
            <person name="Huntemann M."/>
            <person name="Wei C.-L."/>
            <person name="Han J."/>
            <person name="Detter J.C."/>
            <person name="Han C."/>
            <person name="Tapia R."/>
            <person name="Chen A."/>
            <person name="Kyrpides N."/>
            <person name="Mavromatis K."/>
            <person name="Markowitz V."/>
            <person name="Szeto E."/>
            <person name="Ivanova N."/>
            <person name="Pagani I."/>
            <person name="Pati A."/>
            <person name="Goodwin L."/>
            <person name="Nordberg H.P."/>
            <person name="Cantor M.N."/>
            <person name="Hua S.X."/>
            <person name="Woyke T."/>
            <person name="Kerfeld C.A."/>
        </authorList>
    </citation>
    <scope>NUCLEOTIDE SEQUENCE [LARGE SCALE GENOMIC DNA]</scope>
    <source>
        <strain evidence="1 2">PCC 7113</strain>
    </source>
</reference>
<gene>
    <name evidence="1" type="ORF">Mic7113_2539</name>
</gene>
<sequence length="338" mass="39170">MDGFHASLGVFFRAEFYWVSVSRLRLGSGFWVTINHYETKLSVAQRFSGCKGTQKPEKPLGQTNYMMQSYKISQDDLDPQTRAFYCRSFDVLSQAQIPFLVGGGYAFKRYTKIARQTKDLDLFVHPRDCSRILEVFSQQGYHTEFPASHWLAKVFCGEDFVDIIFNCANGNGEVDDIWFEYAIEEEVLGQSVRLCPPEEMIWSKAFIMARDRFDGADIAHLIRACSENLDWSRLLQRFGSQWRVLFSHLILFGFIYPGERSRIPNWVMNELSQRLQQEVSTPTKEEKLCQGTLLSPLQYEIDVEQWGYEDARLFPKGSMTTAELCEWTAHLKTDKAKD</sequence>
<dbReference type="SUPFAM" id="SSF81301">
    <property type="entry name" value="Nucleotidyltransferase"/>
    <property type="match status" value="1"/>
</dbReference>
<dbReference type="KEGG" id="mic:Mic7113_2539"/>
<dbReference type="HOGENOM" id="CLU_070788_0_0_3"/>
<evidence type="ECO:0000313" key="2">
    <source>
        <dbReference type="Proteomes" id="UP000010471"/>
    </source>
</evidence>
<dbReference type="STRING" id="1173027.Mic7113_2539"/>
<dbReference type="Gene3D" id="3.30.460.40">
    <property type="match status" value="1"/>
</dbReference>
<accession>K9WEY8</accession>